<evidence type="ECO:0000256" key="2">
    <source>
        <dbReference type="ARBA" id="ARBA00010062"/>
    </source>
</evidence>
<gene>
    <name evidence="11" type="ORF">F4562_001306</name>
</gene>
<dbReference type="Proteomes" id="UP000540685">
    <property type="component" value="Unassembled WGS sequence"/>
</dbReference>
<dbReference type="Pfam" id="PF13458">
    <property type="entry name" value="Peripla_BP_6"/>
    <property type="match status" value="1"/>
</dbReference>
<sequence>MRPKTARLGGVLAAGVALTLGLAACGDGGTEASPAGGGSGGAAGNTVKLGFMGDLTGPNAGIVIPPRNGAKLVIDEYNKTNPAVKIELVEYDSQGDPSKAVALAQQAIKTDKIAGLIGPAFSGESAQVGPVLEEAQLPSISASATNAKLSQNGWKFWHRVLPSDSVQGPGIGEFIATGLAAKNVFVIDDKSEYGKPLADAVRTTLEGKGVKITTDSLDPTESDFSSVVNKVAAAKPDAVFFGGYYAAGGNLLKQMRDKGVKDAKFLSGDGSLDKGLIDGAGATNAEGALVGCPCYIATPDVTDAKVKSFAEAYKAAFGADPAIYAAEGYDAATVFVEAIKAGNTTPDKINQFISTVDLAGVSKQVKFEGNGEVAAKDIYIYQVKNGVIGLLGKANEAKLG</sequence>
<evidence type="ECO:0000256" key="6">
    <source>
        <dbReference type="ARBA" id="ARBA00023136"/>
    </source>
</evidence>
<keyword evidence="8" id="KW-0325">Glycoprotein</keyword>
<keyword evidence="5" id="KW-1133">Transmembrane helix</keyword>
<dbReference type="InterPro" id="IPR000337">
    <property type="entry name" value="GPCR_3"/>
</dbReference>
<dbReference type="PANTHER" id="PTHR30483">
    <property type="entry name" value="LEUCINE-SPECIFIC-BINDING PROTEIN"/>
    <property type="match status" value="1"/>
</dbReference>
<dbReference type="EMBL" id="JACHMP010000001">
    <property type="protein sequence ID" value="MBB5818244.1"/>
    <property type="molecule type" value="Genomic_DNA"/>
</dbReference>
<dbReference type="PANTHER" id="PTHR30483:SF6">
    <property type="entry name" value="PERIPLASMIC BINDING PROTEIN OF ABC TRANSPORTER FOR NATURAL AMINO ACIDS"/>
    <property type="match status" value="1"/>
</dbReference>
<evidence type="ECO:0000259" key="10">
    <source>
        <dbReference type="Pfam" id="PF13458"/>
    </source>
</evidence>
<evidence type="ECO:0000256" key="4">
    <source>
        <dbReference type="ARBA" id="ARBA00022729"/>
    </source>
</evidence>
<evidence type="ECO:0000256" key="3">
    <source>
        <dbReference type="ARBA" id="ARBA00022692"/>
    </source>
</evidence>
<dbReference type="InterPro" id="IPR028081">
    <property type="entry name" value="Leu-bd"/>
</dbReference>
<comment type="caution">
    <text evidence="11">The sequence shown here is derived from an EMBL/GenBank/DDBJ whole genome shotgun (WGS) entry which is preliminary data.</text>
</comment>
<evidence type="ECO:0000313" key="11">
    <source>
        <dbReference type="EMBL" id="MBB5818244.1"/>
    </source>
</evidence>
<accession>A0A7W9IDJ5</accession>
<organism evidence="11 12">
    <name type="scientific">Streptosporangium becharense</name>
    <dbReference type="NCBI Taxonomy" id="1816182"/>
    <lineage>
        <taxon>Bacteria</taxon>
        <taxon>Bacillati</taxon>
        <taxon>Actinomycetota</taxon>
        <taxon>Actinomycetes</taxon>
        <taxon>Streptosporangiales</taxon>
        <taxon>Streptosporangiaceae</taxon>
        <taxon>Streptosporangium</taxon>
    </lineage>
</organism>
<reference evidence="11 12" key="1">
    <citation type="submission" date="2020-08" db="EMBL/GenBank/DDBJ databases">
        <title>Sequencing the genomes of 1000 actinobacteria strains.</title>
        <authorList>
            <person name="Klenk H.-P."/>
        </authorList>
    </citation>
    <scope>NUCLEOTIDE SEQUENCE [LARGE SCALE GENOMIC DNA]</scope>
    <source>
        <strain evidence="11 12">DSM 46887</strain>
    </source>
</reference>
<dbReference type="CDD" id="cd06342">
    <property type="entry name" value="PBP1_ABC_LIVBP-like"/>
    <property type="match status" value="1"/>
</dbReference>
<keyword evidence="12" id="KW-1185">Reference proteome</keyword>
<dbReference type="AlphaFoldDB" id="A0A7W9IDJ5"/>
<feature type="domain" description="Leucine-binding protein" evidence="10">
    <location>
        <begin position="46"/>
        <end position="386"/>
    </location>
</feature>
<dbReference type="SUPFAM" id="SSF53822">
    <property type="entry name" value="Periplasmic binding protein-like I"/>
    <property type="match status" value="1"/>
</dbReference>
<protein>
    <submittedName>
        <fullName evidence="11">Branched-chain amino acid transport system substrate-binding protein</fullName>
    </submittedName>
</protein>
<dbReference type="PROSITE" id="PS51257">
    <property type="entry name" value="PROKAR_LIPOPROTEIN"/>
    <property type="match status" value="1"/>
</dbReference>
<keyword evidence="4 9" id="KW-0732">Signal</keyword>
<comment type="subcellular location">
    <subcellularLocation>
        <location evidence="1">Membrane</location>
        <topology evidence="1">Multi-pass membrane protein</topology>
    </subcellularLocation>
</comment>
<evidence type="ECO:0000256" key="9">
    <source>
        <dbReference type="SAM" id="SignalP"/>
    </source>
</evidence>
<comment type="similarity">
    <text evidence="2">Belongs to the leucine-binding protein family.</text>
</comment>
<dbReference type="GO" id="GO:0016020">
    <property type="term" value="C:membrane"/>
    <property type="evidence" value="ECO:0007669"/>
    <property type="project" value="UniProtKB-SubCell"/>
</dbReference>
<dbReference type="RefSeq" id="WP_184543863.1">
    <property type="nucleotide sequence ID" value="NZ_JACHMP010000001.1"/>
</dbReference>
<evidence type="ECO:0000256" key="5">
    <source>
        <dbReference type="ARBA" id="ARBA00022989"/>
    </source>
</evidence>
<name>A0A7W9IDJ5_9ACTN</name>
<feature type="chain" id="PRO_5030829714" evidence="9">
    <location>
        <begin position="24"/>
        <end position="400"/>
    </location>
</feature>
<keyword evidence="3" id="KW-0812">Transmembrane</keyword>
<dbReference type="InterPro" id="IPR028082">
    <property type="entry name" value="Peripla_BP_I"/>
</dbReference>
<dbReference type="GO" id="GO:0004930">
    <property type="term" value="F:G protein-coupled receptor activity"/>
    <property type="evidence" value="ECO:0007669"/>
    <property type="project" value="InterPro"/>
</dbReference>
<evidence type="ECO:0000256" key="7">
    <source>
        <dbReference type="ARBA" id="ARBA00023170"/>
    </source>
</evidence>
<proteinExistence type="inferred from homology"/>
<dbReference type="InterPro" id="IPR051010">
    <property type="entry name" value="BCAA_transport"/>
</dbReference>
<keyword evidence="7" id="KW-0675">Receptor</keyword>
<evidence type="ECO:0000256" key="8">
    <source>
        <dbReference type="ARBA" id="ARBA00023180"/>
    </source>
</evidence>
<dbReference type="Gene3D" id="3.40.50.2300">
    <property type="match status" value="2"/>
</dbReference>
<dbReference type="PRINTS" id="PR00248">
    <property type="entry name" value="GPCRMGR"/>
</dbReference>
<evidence type="ECO:0000313" key="12">
    <source>
        <dbReference type="Proteomes" id="UP000540685"/>
    </source>
</evidence>
<keyword evidence="6" id="KW-0472">Membrane</keyword>
<feature type="signal peptide" evidence="9">
    <location>
        <begin position="1"/>
        <end position="23"/>
    </location>
</feature>
<evidence type="ECO:0000256" key="1">
    <source>
        <dbReference type="ARBA" id="ARBA00004141"/>
    </source>
</evidence>